<evidence type="ECO:0000313" key="2">
    <source>
        <dbReference type="Proteomes" id="UP000516404"/>
    </source>
</evidence>
<dbReference type="AlphaFoldDB" id="A0A7H2BCC9"/>
<gene>
    <name evidence="1" type="ORF">IDM49_08775</name>
</gene>
<dbReference type="EMBL" id="CP061539">
    <property type="protein sequence ID" value="QNV37325.1"/>
    <property type="molecule type" value="Genomic_DNA"/>
</dbReference>
<proteinExistence type="predicted"/>
<protein>
    <submittedName>
        <fullName evidence="1">DUF2505 domain-containing protein</fullName>
    </submittedName>
</protein>
<dbReference type="KEGG" id="rter:IDM49_08775"/>
<dbReference type="GeneID" id="96624334"/>
<dbReference type="RefSeq" id="WP_190724230.1">
    <property type="nucleotide sequence ID" value="NZ_CP061539.1"/>
</dbReference>
<dbReference type="SUPFAM" id="SSF55961">
    <property type="entry name" value="Bet v1-like"/>
    <property type="match status" value="1"/>
</dbReference>
<organism evidence="1 2">
    <name type="scientific">Rothia terrae</name>
    <dbReference type="NCBI Taxonomy" id="396015"/>
    <lineage>
        <taxon>Bacteria</taxon>
        <taxon>Bacillati</taxon>
        <taxon>Actinomycetota</taxon>
        <taxon>Actinomycetes</taxon>
        <taxon>Micrococcales</taxon>
        <taxon>Micrococcaceae</taxon>
        <taxon>Rothia</taxon>
    </lineage>
</organism>
<accession>A0A7H2BCC9</accession>
<name>A0A7H2BCC9_9MICC</name>
<evidence type="ECO:0000313" key="1">
    <source>
        <dbReference type="EMBL" id="QNV37325.1"/>
    </source>
</evidence>
<sequence>MAISETVTVNAPLDQVVTAFGNEDFARYVSQRLRVTLDSFSVAGDTAGSFTATSVRGVPADRVPDMAKKFVSKGLSLTQTDQVSDANADGSRVVTTEIKAGGVPISAKAVQTLTAVGEATKVDVNGEVNSSIPFVGKKIAATAEPYAGKALSLVARSLEEWLKTNS</sequence>
<keyword evidence="2" id="KW-1185">Reference proteome</keyword>
<reference evidence="1 2" key="1">
    <citation type="submission" date="2020-09" db="EMBL/GenBank/DDBJ databases">
        <title>Investigation of environmental microbes.</title>
        <authorList>
            <person name="Ou Y."/>
            <person name="Kang Q."/>
        </authorList>
    </citation>
    <scope>NUCLEOTIDE SEQUENCE [LARGE SCALE GENOMIC DNA]</scope>
    <source>
        <strain evidence="1 2">KJZ-14</strain>
    </source>
</reference>
<dbReference type="InterPro" id="IPR019639">
    <property type="entry name" value="DUF2505"/>
</dbReference>
<dbReference type="Proteomes" id="UP000516404">
    <property type="component" value="Chromosome"/>
</dbReference>
<dbReference type="Pfam" id="PF10698">
    <property type="entry name" value="DUF2505"/>
    <property type="match status" value="1"/>
</dbReference>